<dbReference type="GO" id="GO:0044550">
    <property type="term" value="P:secondary metabolite biosynthetic process"/>
    <property type="evidence" value="ECO:0007669"/>
    <property type="project" value="TreeGrafter"/>
</dbReference>
<reference evidence="9 10" key="1">
    <citation type="journal article" date="2018" name="BMC Genomics">
        <title>Genomic evidence for intraspecific hybridization in a clonal and extremely halotolerant yeast.</title>
        <authorList>
            <person name="Gostincar C."/>
            <person name="Stajich J.E."/>
            <person name="Zupancic J."/>
            <person name="Zalar P."/>
            <person name="Gunde-Cimerman N."/>
        </authorList>
    </citation>
    <scope>NUCLEOTIDE SEQUENCE [LARGE SCALE GENOMIC DNA]</scope>
    <source>
        <strain evidence="9 10">EXF-120</strain>
    </source>
</reference>
<dbReference type="InterPro" id="IPR050662">
    <property type="entry name" value="Sec-metab_biosynth-thioest"/>
</dbReference>
<dbReference type="PANTHER" id="PTHR23131">
    <property type="entry name" value="ENDORIBONUCLEASE LACTB2"/>
    <property type="match status" value="1"/>
</dbReference>
<dbReference type="PANTHER" id="PTHR23131:SF0">
    <property type="entry name" value="ENDORIBONUCLEASE LACTB2"/>
    <property type="match status" value="1"/>
</dbReference>
<sequence length="390" mass="41520">MTTPSTSSAPAPLPRLPLIQRLSPRVLRLLGDNPSKFTLQGSNTYLVGSGPRRFLIDTGEGGRKAWTEALEKVLRDEGITGIEAVLLTHWHPDHVGGVGDVRGVCGRVFGKGDGGGGGGGGGGGDEVRVFKNQSRPGKEGERGIEDGQVFRTAEGSTTLRAFYCPGHAVDHMAFVLEEEGAVFTGDNVLGHGTAVFEDLAAYMRSLEGMVGLFGQGAKAGNGTGRAYPGHGEVVEDGKGKVREYIAHRKEREVQILDALKGLATGGGGRAAGQDEGGSNGQRSSSSMDVVKVVYKDYPENLWVPAEGGVVQVLRKLEGEGRVRLLENGNWKLAEGEKSSLSNEDVESKKGVTLVEKRLSTMGCDFRGKKGNTRATLIEHIEVDAAKRRMR</sequence>
<name>A0A3M7JD18_HORWE</name>
<evidence type="ECO:0000256" key="7">
    <source>
        <dbReference type="SAM" id="MobiDB-lite"/>
    </source>
</evidence>
<evidence type="ECO:0000259" key="8">
    <source>
        <dbReference type="SMART" id="SM00849"/>
    </source>
</evidence>
<feature type="compositionally biased region" description="Gly residues" evidence="7">
    <location>
        <begin position="265"/>
        <end position="279"/>
    </location>
</feature>
<comment type="cofactor">
    <cofactor evidence="1">
        <name>Zn(2+)</name>
        <dbReference type="ChEBI" id="CHEBI:29105"/>
    </cofactor>
</comment>
<evidence type="ECO:0000313" key="9">
    <source>
        <dbReference type="EMBL" id="RMZ35701.1"/>
    </source>
</evidence>
<accession>A0A3M7JD18</accession>
<dbReference type="OrthoDB" id="17458at2759"/>
<evidence type="ECO:0000256" key="5">
    <source>
        <dbReference type="ARBA" id="ARBA00022833"/>
    </source>
</evidence>
<comment type="similarity">
    <text evidence="2">Belongs to the metallo-beta-lactamase superfamily. Glyoxalase II family.</text>
</comment>
<feature type="domain" description="Metallo-beta-lactamase" evidence="8">
    <location>
        <begin position="41"/>
        <end position="230"/>
    </location>
</feature>
<dbReference type="CDD" id="cd07722">
    <property type="entry name" value="LACTB2-like_MBL-fold"/>
    <property type="match status" value="1"/>
</dbReference>
<comment type="caution">
    <text evidence="9">The sequence shown here is derived from an EMBL/GenBank/DDBJ whole genome shotgun (WGS) entry which is preliminary data.</text>
</comment>
<dbReference type="InterPro" id="IPR041516">
    <property type="entry name" value="LACTB2_WH"/>
</dbReference>
<dbReference type="GO" id="GO:0046872">
    <property type="term" value="F:metal ion binding"/>
    <property type="evidence" value="ECO:0007669"/>
    <property type="project" value="UniProtKB-KW"/>
</dbReference>
<comment type="catalytic activity">
    <reaction evidence="6">
        <text>(3R)-atrochrysone 2-carbonyl-[ACP] + H2O = (3R)-atrochrysone 2-carboxylate + holo-[ACP] + H(+)</text>
        <dbReference type="Rhea" id="RHEA:64236"/>
        <dbReference type="Rhea" id="RHEA-COMP:9685"/>
        <dbReference type="Rhea" id="RHEA-COMP:20479"/>
        <dbReference type="ChEBI" id="CHEBI:15377"/>
        <dbReference type="ChEBI" id="CHEBI:15378"/>
        <dbReference type="ChEBI" id="CHEBI:64479"/>
        <dbReference type="ChEBI" id="CHEBI:234107"/>
        <dbReference type="ChEBI" id="CHEBI:234110"/>
    </reaction>
    <physiologicalReaction direction="left-to-right" evidence="6">
        <dbReference type="Rhea" id="RHEA:64237"/>
    </physiologicalReaction>
</comment>
<dbReference type="InterPro" id="IPR001279">
    <property type="entry name" value="Metallo-B-lactamas"/>
</dbReference>
<evidence type="ECO:0000313" key="10">
    <source>
        <dbReference type="Proteomes" id="UP000281677"/>
    </source>
</evidence>
<dbReference type="GO" id="GO:0016787">
    <property type="term" value="F:hydrolase activity"/>
    <property type="evidence" value="ECO:0007669"/>
    <property type="project" value="UniProtKB-KW"/>
</dbReference>
<feature type="compositionally biased region" description="Basic and acidic residues" evidence="7">
    <location>
        <begin position="136"/>
        <end position="145"/>
    </location>
</feature>
<evidence type="ECO:0000256" key="3">
    <source>
        <dbReference type="ARBA" id="ARBA00022723"/>
    </source>
</evidence>
<dbReference type="Proteomes" id="UP000281677">
    <property type="component" value="Unassembled WGS sequence"/>
</dbReference>
<dbReference type="Gene3D" id="1.10.10.10">
    <property type="entry name" value="Winged helix-like DNA-binding domain superfamily/Winged helix DNA-binding domain"/>
    <property type="match status" value="1"/>
</dbReference>
<feature type="compositionally biased region" description="Gly residues" evidence="7">
    <location>
        <begin position="112"/>
        <end position="124"/>
    </location>
</feature>
<dbReference type="EMBL" id="QWIT01000002">
    <property type="protein sequence ID" value="RMZ35701.1"/>
    <property type="molecule type" value="Genomic_DNA"/>
</dbReference>
<feature type="region of interest" description="Disordered" evidence="7">
    <location>
        <begin position="112"/>
        <end position="145"/>
    </location>
</feature>
<evidence type="ECO:0000256" key="4">
    <source>
        <dbReference type="ARBA" id="ARBA00022801"/>
    </source>
</evidence>
<dbReference type="AlphaFoldDB" id="A0A3M7JD18"/>
<dbReference type="VEuPathDB" id="FungiDB:BTJ68_07421"/>
<dbReference type="Gene3D" id="3.60.15.10">
    <property type="entry name" value="Ribonuclease Z/Hydroxyacylglutathione hydrolase-like"/>
    <property type="match status" value="1"/>
</dbReference>
<proteinExistence type="inferred from homology"/>
<evidence type="ECO:0000256" key="6">
    <source>
        <dbReference type="ARBA" id="ARBA00050605"/>
    </source>
</evidence>
<dbReference type="InterPro" id="IPR047921">
    <property type="entry name" value="LACTB2-like_MBL-fold"/>
</dbReference>
<organism evidence="9 10">
    <name type="scientific">Hortaea werneckii</name>
    <name type="common">Black yeast</name>
    <name type="synonym">Cladosporium werneckii</name>
    <dbReference type="NCBI Taxonomy" id="91943"/>
    <lineage>
        <taxon>Eukaryota</taxon>
        <taxon>Fungi</taxon>
        <taxon>Dikarya</taxon>
        <taxon>Ascomycota</taxon>
        <taxon>Pezizomycotina</taxon>
        <taxon>Dothideomycetes</taxon>
        <taxon>Dothideomycetidae</taxon>
        <taxon>Mycosphaerellales</taxon>
        <taxon>Teratosphaeriaceae</taxon>
        <taxon>Hortaea</taxon>
    </lineage>
</organism>
<keyword evidence="5" id="KW-0862">Zinc</keyword>
<gene>
    <name evidence="9" type="ORF">D0859_00177</name>
</gene>
<keyword evidence="4" id="KW-0378">Hydrolase</keyword>
<dbReference type="Pfam" id="PF17778">
    <property type="entry name" value="WHD_BLACT"/>
    <property type="match status" value="1"/>
</dbReference>
<evidence type="ECO:0000256" key="2">
    <source>
        <dbReference type="ARBA" id="ARBA00006759"/>
    </source>
</evidence>
<dbReference type="SUPFAM" id="SSF56281">
    <property type="entry name" value="Metallo-hydrolase/oxidoreductase"/>
    <property type="match status" value="1"/>
</dbReference>
<dbReference type="InterPro" id="IPR036388">
    <property type="entry name" value="WH-like_DNA-bd_sf"/>
</dbReference>
<feature type="region of interest" description="Disordered" evidence="7">
    <location>
        <begin position="265"/>
        <end position="285"/>
    </location>
</feature>
<dbReference type="InterPro" id="IPR036866">
    <property type="entry name" value="RibonucZ/Hydroxyglut_hydro"/>
</dbReference>
<dbReference type="SMART" id="SM00849">
    <property type="entry name" value="Lactamase_B"/>
    <property type="match status" value="1"/>
</dbReference>
<protein>
    <recommendedName>
        <fullName evidence="8">Metallo-beta-lactamase domain-containing protein</fullName>
    </recommendedName>
</protein>
<dbReference type="FunFam" id="3.60.15.10:FF:000041">
    <property type="entry name" value="Metallo-beta-lactamase domain protein"/>
    <property type="match status" value="1"/>
</dbReference>
<keyword evidence="3" id="KW-0479">Metal-binding</keyword>
<evidence type="ECO:0000256" key="1">
    <source>
        <dbReference type="ARBA" id="ARBA00001947"/>
    </source>
</evidence>
<dbReference type="Pfam" id="PF00753">
    <property type="entry name" value="Lactamase_B"/>
    <property type="match status" value="1"/>
</dbReference>